<accession>A0A914NL23</accession>
<organism evidence="2 3">
    <name type="scientific">Meloidogyne incognita</name>
    <name type="common">Southern root-knot nematode worm</name>
    <name type="synonym">Oxyuris incognita</name>
    <dbReference type="NCBI Taxonomy" id="6306"/>
    <lineage>
        <taxon>Eukaryota</taxon>
        <taxon>Metazoa</taxon>
        <taxon>Ecdysozoa</taxon>
        <taxon>Nematoda</taxon>
        <taxon>Chromadorea</taxon>
        <taxon>Rhabditida</taxon>
        <taxon>Tylenchina</taxon>
        <taxon>Tylenchomorpha</taxon>
        <taxon>Tylenchoidea</taxon>
        <taxon>Meloidogynidae</taxon>
        <taxon>Meloidogyninae</taxon>
        <taxon>Meloidogyne</taxon>
        <taxon>Meloidogyne incognita group</taxon>
    </lineage>
</organism>
<keyword evidence="2" id="KW-1185">Reference proteome</keyword>
<dbReference type="Proteomes" id="UP000887563">
    <property type="component" value="Unplaced"/>
</dbReference>
<sequence length="249" mass="27582">MSFTSFKALLLFVVLLVHLLGQINTEEAKNEIVGLAKHKLKEGIVTLVEGSKIAKTKEDMEKYKERFLEACDVELDNDGNIKLFYSKNSSSASLGCTLDLLTNIENAIEFATGLNHSAGYSKCLTQDFNKNTLPFAYSLSTAQIKKIQQGPILNDSDKRCYKGCLMGKCIEMTSLEVRWKAVDDEIELSVNPIGSLSYHSTSTNISSIQTQKDYPIVKIHQNTGRYSVKFSSGEGGQFSSDGEKSFGEF</sequence>
<evidence type="ECO:0000256" key="1">
    <source>
        <dbReference type="SAM" id="SignalP"/>
    </source>
</evidence>
<keyword evidence="1" id="KW-0732">Signal</keyword>
<feature type="signal peptide" evidence="1">
    <location>
        <begin position="1"/>
        <end position="25"/>
    </location>
</feature>
<dbReference type="AlphaFoldDB" id="A0A914NL23"/>
<evidence type="ECO:0000313" key="2">
    <source>
        <dbReference type="Proteomes" id="UP000887563"/>
    </source>
</evidence>
<dbReference type="WBParaSite" id="Minc3s07551g41254">
    <property type="protein sequence ID" value="Minc3s07551g41254"/>
    <property type="gene ID" value="Minc3s07551g41254"/>
</dbReference>
<reference evidence="3" key="1">
    <citation type="submission" date="2022-11" db="UniProtKB">
        <authorList>
            <consortium name="WormBaseParasite"/>
        </authorList>
    </citation>
    <scope>IDENTIFICATION</scope>
</reference>
<feature type="chain" id="PRO_5037055991" evidence="1">
    <location>
        <begin position="26"/>
        <end position="249"/>
    </location>
</feature>
<protein>
    <submittedName>
        <fullName evidence="3">Uncharacterized protein</fullName>
    </submittedName>
</protein>
<evidence type="ECO:0000313" key="3">
    <source>
        <dbReference type="WBParaSite" id="Minc3s07551g41254"/>
    </source>
</evidence>
<name>A0A914NL23_MELIC</name>
<proteinExistence type="predicted"/>